<dbReference type="InterPro" id="IPR029055">
    <property type="entry name" value="Ntn_hydrolases_N"/>
</dbReference>
<dbReference type="NCBIfam" id="NF040521">
    <property type="entry name" value="C45_proenzyme"/>
    <property type="match status" value="1"/>
</dbReference>
<organism evidence="2 3">
    <name type="scientific">Mycolicibacterium psychrotolerans</name>
    <dbReference type="NCBI Taxonomy" id="216929"/>
    <lineage>
        <taxon>Bacteria</taxon>
        <taxon>Bacillati</taxon>
        <taxon>Actinomycetota</taxon>
        <taxon>Actinomycetes</taxon>
        <taxon>Mycobacteriales</taxon>
        <taxon>Mycobacteriaceae</taxon>
        <taxon>Mycolicibacterium</taxon>
    </lineage>
</organism>
<protein>
    <submittedName>
        <fullName evidence="2">Peptidase C45</fullName>
    </submittedName>
</protein>
<evidence type="ECO:0000313" key="3">
    <source>
        <dbReference type="Proteomes" id="UP000466514"/>
    </source>
</evidence>
<keyword evidence="3" id="KW-1185">Reference proteome</keyword>
<proteinExistence type="predicted"/>
<gene>
    <name evidence="2" type="ORF">MPSYJ_41040</name>
</gene>
<dbReference type="Proteomes" id="UP000466514">
    <property type="component" value="Chromosome"/>
</dbReference>
<dbReference type="InterPro" id="IPR005079">
    <property type="entry name" value="Peptidase_C45_hydrolase"/>
</dbReference>
<sequence>MSALLTELATPHLPSPDAHWQEWLDYGLHWASVDERHATVESAGAIARGSMAGLASETTRNLTLHAYRETRPGPRWQALYAATWPAYRRWYAREGLAARPSLDECRRALAQHLPELIPTWERLCHLTGDDPVAARMLSMWGLPAFSVGCSQVVIPGEQPILIRNYDYDQALFEGVIASTNYSGQRRVLGTSDMLWGLLDGMNEDGLAVSLTFGGRPGGGEGFGIPIVLRYVLETCATVEQGVSALRRIPVAQSYNVALVDTTGSHATVFVAPEQPAIISQLEATTNHRLNQVEYPATAARFNSVGRLTQLDQLRSNRASGEHLVAAMLQPPLRNNEFEIGFGTLYTANYEPAAGTATWHWPETSWTRRFNDPDGVRTVELAS</sequence>
<evidence type="ECO:0000259" key="1">
    <source>
        <dbReference type="Pfam" id="PF03417"/>
    </source>
</evidence>
<feature type="domain" description="Peptidase C45 hydrolase" evidence="1">
    <location>
        <begin position="157"/>
        <end position="364"/>
    </location>
</feature>
<accession>A0A7I7MGG7</accession>
<reference evidence="2 3" key="1">
    <citation type="journal article" date="2019" name="Emerg. Microbes Infect.">
        <title>Comprehensive subspecies identification of 175 nontuberculous mycobacteria species based on 7547 genomic profiles.</title>
        <authorList>
            <person name="Matsumoto Y."/>
            <person name="Kinjo T."/>
            <person name="Motooka D."/>
            <person name="Nabeya D."/>
            <person name="Jung N."/>
            <person name="Uechi K."/>
            <person name="Horii T."/>
            <person name="Iida T."/>
            <person name="Fujita J."/>
            <person name="Nakamura S."/>
        </authorList>
    </citation>
    <scope>NUCLEOTIDE SEQUENCE [LARGE SCALE GENOMIC DNA]</scope>
    <source>
        <strain evidence="2 3">JCM 13323</strain>
    </source>
</reference>
<name>A0A7I7MGG7_9MYCO</name>
<dbReference type="RefSeq" id="WP_163724086.1">
    <property type="nucleotide sequence ID" value="NZ_AP022574.1"/>
</dbReference>
<dbReference type="AlphaFoldDB" id="A0A7I7MGG7"/>
<evidence type="ECO:0000313" key="2">
    <source>
        <dbReference type="EMBL" id="BBX70643.1"/>
    </source>
</evidence>
<dbReference type="InterPro" id="IPR047794">
    <property type="entry name" value="C45_proenzyme-like"/>
</dbReference>
<dbReference type="Pfam" id="PF03417">
    <property type="entry name" value="AAT"/>
    <property type="match status" value="1"/>
</dbReference>
<dbReference type="Gene3D" id="3.60.60.10">
    <property type="entry name" value="Penicillin V Acylase, Chain A"/>
    <property type="match status" value="1"/>
</dbReference>
<dbReference type="EMBL" id="AP022574">
    <property type="protein sequence ID" value="BBX70643.1"/>
    <property type="molecule type" value="Genomic_DNA"/>
</dbReference>
<dbReference type="KEGG" id="mpsc:MPSYJ_41040"/>
<dbReference type="SUPFAM" id="SSF56235">
    <property type="entry name" value="N-terminal nucleophile aminohydrolases (Ntn hydrolases)"/>
    <property type="match status" value="1"/>
</dbReference>